<dbReference type="Pfam" id="PF23572">
    <property type="entry name" value="GH3_C"/>
    <property type="match status" value="1"/>
</dbReference>
<dbReference type="Proteomes" id="UP000033054">
    <property type="component" value="Chromosome"/>
</dbReference>
<dbReference type="GO" id="GO:0016881">
    <property type="term" value="F:acid-amino acid ligase activity"/>
    <property type="evidence" value="ECO:0007669"/>
    <property type="project" value="TreeGrafter"/>
</dbReference>
<keyword evidence="5" id="KW-1185">Reference proteome</keyword>
<dbReference type="InterPro" id="IPR055378">
    <property type="entry name" value="GH3_C"/>
</dbReference>
<evidence type="ECO:0000259" key="3">
    <source>
        <dbReference type="Pfam" id="PF23572"/>
    </source>
</evidence>
<sequence length="507" mass="57863">MAVIGELIKKAIDVYGFVAAETDPAKAQQEVLKNLLTKARLTAFGKKHTFSDLLNSDDVIAAFQQEVPIHDYDKLYTDWWHYLLEGHQNVTWPGGQRYFALSSGTTSTSKSIPVTDDMIDSIRKSGIQQVMSLKNFDLPSDFFEKQIMMLGSSVNLIEKDDHQEGEISGISAANIPAWFRGYYKPGIEIASMTDWDQKVRQIAKEAPTWDIGSLSGIPSWVEMMLKEVISYNRIQTIHDIWPNLQVYTTGGVAFEPYRKSLEALMARPLTYIDTYLTSEGYLATQKRPDTSSMALIVDNGIFFEFVPFLEENMDEEGRVKQDATVHSLEQAEENIDYVLLISTVSGTWRYMIGDTVMITDKKRAEIKITGRTKHFLNVVGEQLSVHQMNKAMQAMQKRFDLEIKEFVVSAIRKNGEYINKWYIGSNKLVDNQEMAASLDNELRETNKNYNVARTKSLKGVEAEVVPVDHFYRWSEEHKKLGGQTKIPRVMKEEDFLDFEKYISELAG</sequence>
<evidence type="ECO:0000313" key="4">
    <source>
        <dbReference type="EMBL" id="AKD55509.1"/>
    </source>
</evidence>
<evidence type="ECO:0000259" key="2">
    <source>
        <dbReference type="Pfam" id="PF23571"/>
    </source>
</evidence>
<dbReference type="OrthoDB" id="5678283at2"/>
<dbReference type="InterPro" id="IPR055377">
    <property type="entry name" value="GH3_M"/>
</dbReference>
<dbReference type="Pfam" id="PF23571">
    <property type="entry name" value="GH3_M"/>
    <property type="match status" value="1"/>
</dbReference>
<dbReference type="PANTHER" id="PTHR31901">
    <property type="entry name" value="GH3 DOMAIN-CONTAINING PROTEIN"/>
    <property type="match status" value="1"/>
</dbReference>
<organism evidence="4 5">
    <name type="scientific">Spirosoma radiotolerans</name>
    <dbReference type="NCBI Taxonomy" id="1379870"/>
    <lineage>
        <taxon>Bacteria</taxon>
        <taxon>Pseudomonadati</taxon>
        <taxon>Bacteroidota</taxon>
        <taxon>Cytophagia</taxon>
        <taxon>Cytophagales</taxon>
        <taxon>Cytophagaceae</taxon>
        <taxon>Spirosoma</taxon>
    </lineage>
</organism>
<dbReference type="EMBL" id="CP010429">
    <property type="protein sequence ID" value="AKD55509.1"/>
    <property type="molecule type" value="Genomic_DNA"/>
</dbReference>
<feature type="coiled-coil region" evidence="1">
    <location>
        <begin position="428"/>
        <end position="455"/>
    </location>
</feature>
<dbReference type="GO" id="GO:0005737">
    <property type="term" value="C:cytoplasm"/>
    <property type="evidence" value="ECO:0007669"/>
    <property type="project" value="TreeGrafter"/>
</dbReference>
<feature type="domain" description="GH3 middle" evidence="2">
    <location>
        <begin position="295"/>
        <end position="361"/>
    </location>
</feature>
<protein>
    <submittedName>
        <fullName evidence="4">GH3 auxin-responsive promoter</fullName>
    </submittedName>
</protein>
<dbReference type="PATRIC" id="fig|1379870.5.peg.2597"/>
<accession>A0A0E3ZW47</accession>
<evidence type="ECO:0000256" key="1">
    <source>
        <dbReference type="SAM" id="Coils"/>
    </source>
</evidence>
<dbReference type="Pfam" id="PF03321">
    <property type="entry name" value="GH3"/>
    <property type="match status" value="1"/>
</dbReference>
<proteinExistence type="predicted"/>
<dbReference type="STRING" id="1379870.SD10_11955"/>
<gene>
    <name evidence="4" type="ORF">SD10_11955</name>
</gene>
<name>A0A0E3ZW47_9BACT</name>
<dbReference type="RefSeq" id="WP_046574004.1">
    <property type="nucleotide sequence ID" value="NZ_CP010429.1"/>
</dbReference>
<reference evidence="4 5" key="1">
    <citation type="journal article" date="2014" name="Curr. Microbiol.">
        <title>Spirosoma radiotolerans sp. nov., a gamma-radiation-resistant bacterium isolated from gamma ray-irradiated soil.</title>
        <authorList>
            <person name="Lee J.J."/>
            <person name="Srinivasan S."/>
            <person name="Lim S."/>
            <person name="Joe M."/>
            <person name="Im S."/>
            <person name="Bae S.I."/>
            <person name="Park K.R."/>
            <person name="Han J.H."/>
            <person name="Park S.H."/>
            <person name="Joo B.M."/>
            <person name="Park S.J."/>
            <person name="Kim M.K."/>
        </authorList>
    </citation>
    <scope>NUCLEOTIDE SEQUENCE [LARGE SCALE GENOMIC DNA]</scope>
    <source>
        <strain evidence="4 5">DG5A</strain>
    </source>
</reference>
<evidence type="ECO:0000313" key="5">
    <source>
        <dbReference type="Proteomes" id="UP000033054"/>
    </source>
</evidence>
<dbReference type="KEGG" id="srd:SD10_11955"/>
<dbReference type="InterPro" id="IPR004993">
    <property type="entry name" value="GH3"/>
</dbReference>
<dbReference type="AlphaFoldDB" id="A0A0E3ZW47"/>
<dbReference type="PANTHER" id="PTHR31901:SF9">
    <property type="entry name" value="GH3 DOMAIN-CONTAINING PROTEIN"/>
    <property type="match status" value="1"/>
</dbReference>
<keyword evidence="1" id="KW-0175">Coiled coil</keyword>
<feature type="domain" description="GH3 C-terminal" evidence="3">
    <location>
        <begin position="387"/>
        <end position="493"/>
    </location>
</feature>
<dbReference type="HOGENOM" id="CLU_016249_4_0_10"/>